<name>A0A423XKG7_9PEZI</name>
<gene>
    <name evidence="1" type="ORF">VPNG_02812</name>
</gene>
<keyword evidence="2" id="KW-1185">Reference proteome</keyword>
<sequence length="70" mass="7526">MTTSRQLRAGRTAAGLGYLIIGERERARESQSASVSHVAAVPEQTVIVKSSQRLTQRDWTSVVDGKGALS</sequence>
<dbReference type="AlphaFoldDB" id="A0A423XKG7"/>
<comment type="caution">
    <text evidence="1">The sequence shown here is derived from an EMBL/GenBank/DDBJ whole genome shotgun (WGS) entry which is preliminary data.</text>
</comment>
<evidence type="ECO:0000313" key="1">
    <source>
        <dbReference type="EMBL" id="ROW16519.1"/>
    </source>
</evidence>
<evidence type="ECO:0000313" key="2">
    <source>
        <dbReference type="Proteomes" id="UP000285146"/>
    </source>
</evidence>
<protein>
    <submittedName>
        <fullName evidence="1">Uncharacterized protein</fullName>
    </submittedName>
</protein>
<proteinExistence type="predicted"/>
<dbReference type="InParanoid" id="A0A423XKG7"/>
<dbReference type="EMBL" id="LKEB01000005">
    <property type="protein sequence ID" value="ROW16519.1"/>
    <property type="molecule type" value="Genomic_DNA"/>
</dbReference>
<organism evidence="1 2">
    <name type="scientific">Cytospora leucostoma</name>
    <dbReference type="NCBI Taxonomy" id="1230097"/>
    <lineage>
        <taxon>Eukaryota</taxon>
        <taxon>Fungi</taxon>
        <taxon>Dikarya</taxon>
        <taxon>Ascomycota</taxon>
        <taxon>Pezizomycotina</taxon>
        <taxon>Sordariomycetes</taxon>
        <taxon>Sordariomycetidae</taxon>
        <taxon>Diaporthales</taxon>
        <taxon>Cytosporaceae</taxon>
        <taxon>Cytospora</taxon>
    </lineage>
</organism>
<reference evidence="1 2" key="1">
    <citation type="submission" date="2015-09" db="EMBL/GenBank/DDBJ databases">
        <title>Host preference determinants of Valsa canker pathogens revealed by comparative genomics.</title>
        <authorList>
            <person name="Yin Z."/>
            <person name="Huang L."/>
        </authorList>
    </citation>
    <scope>NUCLEOTIDE SEQUENCE [LARGE SCALE GENOMIC DNA]</scope>
    <source>
        <strain evidence="1 2">SXYLt</strain>
    </source>
</reference>
<dbReference type="Proteomes" id="UP000285146">
    <property type="component" value="Unassembled WGS sequence"/>
</dbReference>
<accession>A0A423XKG7</accession>